<gene>
    <name evidence="8" type="ORF">Z043_104566</name>
</gene>
<keyword evidence="6" id="KW-1133">Transmembrane helix</keyword>
<proteinExistence type="inferred from homology"/>
<accession>A0A0P7VJZ6</accession>
<keyword evidence="7" id="KW-0472">Membrane</keyword>
<comment type="subcellular location">
    <subcellularLocation>
        <location evidence="1">Endoplasmic reticulum membrane</location>
        <topology evidence="1">Single-pass type II membrane protein</topology>
    </subcellularLocation>
</comment>
<evidence type="ECO:0000256" key="4">
    <source>
        <dbReference type="ARBA" id="ARBA00022824"/>
    </source>
</evidence>
<dbReference type="GO" id="GO:0006465">
    <property type="term" value="P:signal peptide processing"/>
    <property type="evidence" value="ECO:0007669"/>
    <property type="project" value="InterPro"/>
</dbReference>
<evidence type="ECO:0000256" key="3">
    <source>
        <dbReference type="ARBA" id="ARBA00022692"/>
    </source>
</evidence>
<keyword evidence="3" id="KW-0812">Transmembrane</keyword>
<evidence type="ECO:0000256" key="5">
    <source>
        <dbReference type="ARBA" id="ARBA00022968"/>
    </source>
</evidence>
<dbReference type="Proteomes" id="UP000034805">
    <property type="component" value="Unassembled WGS sequence"/>
</dbReference>
<dbReference type="EMBL" id="JARO02001223">
    <property type="protein sequence ID" value="KPP76119.1"/>
    <property type="molecule type" value="Genomic_DNA"/>
</dbReference>
<keyword evidence="5" id="KW-0735">Signal-anchor</keyword>
<keyword evidence="4" id="KW-0256">Endoplasmic reticulum</keyword>
<name>A0A0P7VJZ6_SCLFO</name>
<evidence type="ECO:0000256" key="1">
    <source>
        <dbReference type="ARBA" id="ARBA00004648"/>
    </source>
</evidence>
<comment type="similarity">
    <text evidence="2">Belongs to the SPCS3 family.</text>
</comment>
<dbReference type="InterPro" id="IPR007653">
    <property type="entry name" value="SPC3"/>
</dbReference>
<dbReference type="AlphaFoldDB" id="A0A0P7VJZ6"/>
<sequence length="83" mass="9116">MLTSGAHIRLECEGALPLPVGRVHNQKQREPPVGRGWGLWANKNVTLTLSWNVVPNAGILPLITGSGHMSLPFPETYETPRSY</sequence>
<evidence type="ECO:0000256" key="6">
    <source>
        <dbReference type="ARBA" id="ARBA00022989"/>
    </source>
</evidence>
<evidence type="ECO:0000256" key="7">
    <source>
        <dbReference type="ARBA" id="ARBA00023136"/>
    </source>
</evidence>
<organism evidence="8 9">
    <name type="scientific">Scleropages formosus</name>
    <name type="common">Asian bonytongue</name>
    <name type="synonym">Osteoglossum formosum</name>
    <dbReference type="NCBI Taxonomy" id="113540"/>
    <lineage>
        <taxon>Eukaryota</taxon>
        <taxon>Metazoa</taxon>
        <taxon>Chordata</taxon>
        <taxon>Craniata</taxon>
        <taxon>Vertebrata</taxon>
        <taxon>Euteleostomi</taxon>
        <taxon>Actinopterygii</taxon>
        <taxon>Neopterygii</taxon>
        <taxon>Teleostei</taxon>
        <taxon>Osteoglossocephala</taxon>
        <taxon>Osteoglossomorpha</taxon>
        <taxon>Osteoglossiformes</taxon>
        <taxon>Osteoglossidae</taxon>
        <taxon>Scleropages</taxon>
    </lineage>
</organism>
<dbReference type="Pfam" id="PF04573">
    <property type="entry name" value="SPC22"/>
    <property type="match status" value="1"/>
</dbReference>
<evidence type="ECO:0000313" key="8">
    <source>
        <dbReference type="EMBL" id="KPP76119.1"/>
    </source>
</evidence>
<reference evidence="8 9" key="1">
    <citation type="submission" date="2015-08" db="EMBL/GenBank/DDBJ databases">
        <title>The genome of the Asian arowana (Scleropages formosus).</title>
        <authorList>
            <person name="Tan M.H."/>
            <person name="Gan H.M."/>
            <person name="Croft L.J."/>
            <person name="Austin C.M."/>
        </authorList>
    </citation>
    <scope>NUCLEOTIDE SEQUENCE [LARGE SCALE GENOMIC DNA]</scope>
    <source>
        <strain evidence="8">Aro1</strain>
    </source>
</reference>
<dbReference type="GO" id="GO:0005787">
    <property type="term" value="C:signal peptidase complex"/>
    <property type="evidence" value="ECO:0007669"/>
    <property type="project" value="InterPro"/>
</dbReference>
<comment type="caution">
    <text evidence="8">The sequence shown here is derived from an EMBL/GenBank/DDBJ whole genome shotgun (WGS) entry which is preliminary data.</text>
</comment>
<evidence type="ECO:0000256" key="2">
    <source>
        <dbReference type="ARBA" id="ARBA00009289"/>
    </source>
</evidence>
<protein>
    <submittedName>
        <fullName evidence="8">Uncharacterized protein</fullName>
    </submittedName>
</protein>
<evidence type="ECO:0000313" key="9">
    <source>
        <dbReference type="Proteomes" id="UP000034805"/>
    </source>
</evidence>